<name>A0ABY4YKD3_9MICO</name>
<sequence length="76" mass="8591">MADERVTEEELRQVCLDAASRGEPVGHILDEYLRASFLHEHEEADRAATHRSDEAPDEWWTAAGARPPEGRHRAVS</sequence>
<protein>
    <submittedName>
        <fullName evidence="2">Uncharacterized protein</fullName>
    </submittedName>
</protein>
<dbReference type="Proteomes" id="UP001056535">
    <property type="component" value="Chromosome"/>
</dbReference>
<proteinExistence type="predicted"/>
<dbReference type="RefSeq" id="WP_252621797.1">
    <property type="nucleotide sequence ID" value="NZ_CP099490.1"/>
</dbReference>
<reference evidence="2" key="1">
    <citation type="submission" date="2022-06" db="EMBL/GenBank/DDBJ databases">
        <title>Ornithinimicrobium JY.X270.</title>
        <authorList>
            <person name="Huang Y."/>
        </authorList>
    </citation>
    <scope>NUCLEOTIDE SEQUENCE</scope>
    <source>
        <strain evidence="2">JY.X270</strain>
    </source>
</reference>
<feature type="compositionally biased region" description="Basic and acidic residues" evidence="1">
    <location>
        <begin position="43"/>
        <end position="54"/>
    </location>
</feature>
<evidence type="ECO:0000256" key="1">
    <source>
        <dbReference type="SAM" id="MobiDB-lite"/>
    </source>
</evidence>
<evidence type="ECO:0000313" key="3">
    <source>
        <dbReference type="Proteomes" id="UP001056535"/>
    </source>
</evidence>
<accession>A0ABY4YKD3</accession>
<gene>
    <name evidence="2" type="ORF">NF557_03915</name>
</gene>
<dbReference type="EMBL" id="CP099490">
    <property type="protein sequence ID" value="USQ77074.1"/>
    <property type="molecule type" value="Genomic_DNA"/>
</dbReference>
<feature type="region of interest" description="Disordered" evidence="1">
    <location>
        <begin position="43"/>
        <end position="76"/>
    </location>
</feature>
<organism evidence="2 3">
    <name type="scientific">Ornithinimicrobium cryptoxanthini</name>
    <dbReference type="NCBI Taxonomy" id="2934161"/>
    <lineage>
        <taxon>Bacteria</taxon>
        <taxon>Bacillati</taxon>
        <taxon>Actinomycetota</taxon>
        <taxon>Actinomycetes</taxon>
        <taxon>Micrococcales</taxon>
        <taxon>Ornithinimicrobiaceae</taxon>
        <taxon>Ornithinimicrobium</taxon>
    </lineage>
</organism>
<evidence type="ECO:0000313" key="2">
    <source>
        <dbReference type="EMBL" id="USQ77074.1"/>
    </source>
</evidence>
<keyword evidence="3" id="KW-1185">Reference proteome</keyword>